<proteinExistence type="predicted"/>
<gene>
    <name evidence="1" type="ORF">WMSIL1_LOCUS5975</name>
</gene>
<evidence type="ECO:0000313" key="2">
    <source>
        <dbReference type="Proteomes" id="UP000321570"/>
    </source>
</evidence>
<accession>A0A564YG52</accession>
<protein>
    <submittedName>
        <fullName evidence="1">Uncharacterized protein</fullName>
    </submittedName>
</protein>
<feature type="non-terminal residue" evidence="1">
    <location>
        <position position="1"/>
    </location>
</feature>
<evidence type="ECO:0000313" key="1">
    <source>
        <dbReference type="EMBL" id="VUZ46176.1"/>
    </source>
</evidence>
<reference evidence="1 2" key="1">
    <citation type="submission" date="2019-07" db="EMBL/GenBank/DDBJ databases">
        <authorList>
            <person name="Jastrzebski P J."/>
            <person name="Paukszto L."/>
            <person name="Jastrzebski P J."/>
        </authorList>
    </citation>
    <scope>NUCLEOTIDE SEQUENCE [LARGE SCALE GENOMIC DNA]</scope>
    <source>
        <strain evidence="1 2">WMS-il1</strain>
    </source>
</reference>
<sequence>AFLTSIRKQAWDVFWTCDHVTVCGIPYPPLEENAKFQEFLHQKRMLQEDYTNFFIPVFQTSISF</sequence>
<keyword evidence="2" id="KW-1185">Reference proteome</keyword>
<dbReference type="EMBL" id="CABIJS010000210">
    <property type="protein sequence ID" value="VUZ46176.1"/>
    <property type="molecule type" value="Genomic_DNA"/>
</dbReference>
<dbReference type="AlphaFoldDB" id="A0A564YG52"/>
<organism evidence="1 2">
    <name type="scientific">Hymenolepis diminuta</name>
    <name type="common">Rat tapeworm</name>
    <dbReference type="NCBI Taxonomy" id="6216"/>
    <lineage>
        <taxon>Eukaryota</taxon>
        <taxon>Metazoa</taxon>
        <taxon>Spiralia</taxon>
        <taxon>Lophotrochozoa</taxon>
        <taxon>Platyhelminthes</taxon>
        <taxon>Cestoda</taxon>
        <taxon>Eucestoda</taxon>
        <taxon>Cyclophyllidea</taxon>
        <taxon>Hymenolepididae</taxon>
        <taxon>Hymenolepis</taxon>
    </lineage>
</organism>
<dbReference type="Proteomes" id="UP000321570">
    <property type="component" value="Unassembled WGS sequence"/>
</dbReference>
<name>A0A564YG52_HYMDI</name>